<dbReference type="Proteomes" id="UP001527099">
    <property type="component" value="Unassembled WGS sequence"/>
</dbReference>
<evidence type="ECO:0000259" key="2">
    <source>
        <dbReference type="PROSITE" id="PS51192"/>
    </source>
</evidence>
<feature type="domain" description="Helicase C-terminal" evidence="3">
    <location>
        <begin position="848"/>
        <end position="1012"/>
    </location>
</feature>
<evidence type="ECO:0000256" key="1">
    <source>
        <dbReference type="ARBA" id="ARBA00022801"/>
    </source>
</evidence>
<dbReference type="Gene3D" id="3.40.50.10810">
    <property type="entry name" value="Tandem AAA-ATPase domain"/>
    <property type="match status" value="1"/>
</dbReference>
<reference evidence="4 5" key="1">
    <citation type="submission" date="2022-05" db="EMBL/GenBank/DDBJ databases">
        <title>Genome Sequencing of Bee-Associated Microbes.</title>
        <authorList>
            <person name="Dunlap C."/>
        </authorList>
    </citation>
    <scope>NUCLEOTIDE SEQUENCE [LARGE SCALE GENOMIC DNA]</scope>
    <source>
        <strain evidence="4 5">NRRL B-14421</strain>
    </source>
</reference>
<dbReference type="InterPro" id="IPR014001">
    <property type="entry name" value="Helicase_ATP-bd"/>
</dbReference>
<evidence type="ECO:0000313" key="5">
    <source>
        <dbReference type="Proteomes" id="UP001527099"/>
    </source>
</evidence>
<feature type="domain" description="Helicase ATP-binding" evidence="2">
    <location>
        <begin position="534"/>
        <end position="715"/>
    </location>
</feature>
<dbReference type="SUPFAM" id="SSF52540">
    <property type="entry name" value="P-loop containing nucleoside triphosphate hydrolases"/>
    <property type="match status" value="2"/>
</dbReference>
<dbReference type="PROSITE" id="PS51192">
    <property type="entry name" value="HELICASE_ATP_BIND_1"/>
    <property type="match status" value="1"/>
</dbReference>
<dbReference type="SMART" id="SM00490">
    <property type="entry name" value="HELICc"/>
    <property type="match status" value="1"/>
</dbReference>
<dbReference type="InterPro" id="IPR038718">
    <property type="entry name" value="SNF2-like_sf"/>
</dbReference>
<sequence>MISMSHIHIRMQRLPSGSFVCYGETEQDNEVPGYMLRKLLFAWHERSYYGTQIESIHSEYGEGLVLTPYMAMDYLAAPGILLHGKLLWDEDVLLMQRGAALYKEALAAGWYVPSYEHWRQGETGWKLQLPDEKKGEFEQLVGGRLGEDFWQGWFCAVVEEMLSLDPGSVISSTWRRLLEENLLLRVDELESSAAREALSWMQEDDWLLAIGWKQDNAPYRICLQLVEPYVETYADGTTTAKDDGADWRLRFIAQDRKDASQFVEFSTTGNCLNGQIPVVWQDDIEVKIQEQTDRILRILPLLESEYQKGKIVEQLSDDQAWEFLTESSLQLVAAGISVFLPSWWEELQRLRPQLRAKLKSSVGASRKSMFGMDQIIQFDWRVALGGVDLSEEEFHQLAEQKKRLIYIRGKWVQLDPAYLEQIRTAMRQVEKKKGLSFRDVLEMHLLEGDGEEDPGTTVDDKTIAKDPKTIAKDDKTRVEDEKREAVKIRVELNSSLRTLMKQLNQTKSIPLVERIDGLEADLRHYQVEGVSWLLFLREIGLGGCLADDMGLGKTIQFIGYLLGLKDQINSDTEKSKPRAAASSLITEGATPSLLICPTSVLGNWQKELARFAPSLKVHLHYGALRAKGEEFEASIQGVDLVMTSYNIAQLDEEELSSVTWNALCLDEAQNIKNAYTKQAQAIRSLDARQRIALTGTPIENRLTELWSIFDFINPGYLGTLSHFNHQYVGPIEKSSNGSPELASRVQRLIRPFLLRRVKKDPAIQLDLPDKYESKAYVALTPEQGVLYENVVQSLMEKIDTLSGMEKKGLILASLMKLKQICDHPSLFLKDGDSAGTVGAPERAVRSAKLERLLEMIDELRSEGGRCLIFTQFVDMGHLLQAVISQERGEPVQFLHGGLSKGKRDEMIARFQDDALPDAERCKIFILSLKAGGTGLNLTAANHVFHFDRWWNPAVENQATDRAFRIGQTRDVQVHKFVTLGTLEERIDEMIERKKGLSDQIVGTGENWVTEMSTSELRELFALRREWMEK</sequence>
<dbReference type="CDD" id="cd18793">
    <property type="entry name" value="SF2_C_SNF"/>
    <property type="match status" value="1"/>
</dbReference>
<dbReference type="GO" id="GO:0004386">
    <property type="term" value="F:helicase activity"/>
    <property type="evidence" value="ECO:0007669"/>
    <property type="project" value="UniProtKB-KW"/>
</dbReference>
<dbReference type="InterPro" id="IPR022138">
    <property type="entry name" value="DUF3670"/>
</dbReference>
<dbReference type="Pfam" id="PF00271">
    <property type="entry name" value="Helicase_C"/>
    <property type="match status" value="1"/>
</dbReference>
<dbReference type="EMBL" id="JAMDMX010000016">
    <property type="protein sequence ID" value="MCY9692540.1"/>
    <property type="molecule type" value="Genomic_DNA"/>
</dbReference>
<keyword evidence="5" id="KW-1185">Reference proteome</keyword>
<evidence type="ECO:0000313" key="4">
    <source>
        <dbReference type="EMBL" id="MCY9692540.1"/>
    </source>
</evidence>
<dbReference type="InterPro" id="IPR049730">
    <property type="entry name" value="SNF2/RAD54-like_C"/>
</dbReference>
<keyword evidence="4" id="KW-0547">Nucleotide-binding</keyword>
<comment type="caution">
    <text evidence="4">The sequence shown here is derived from an EMBL/GenBank/DDBJ whole genome shotgun (WGS) entry which is preliminary data.</text>
</comment>
<dbReference type="InterPro" id="IPR027417">
    <property type="entry name" value="P-loop_NTPase"/>
</dbReference>
<dbReference type="SMART" id="SM00487">
    <property type="entry name" value="DEXDc"/>
    <property type="match status" value="1"/>
</dbReference>
<dbReference type="RefSeq" id="WP_268614073.1">
    <property type="nucleotide sequence ID" value="NZ_JAMDMX010000016.1"/>
</dbReference>
<name>A0ABT4G8N7_9BACL</name>
<keyword evidence="4" id="KW-0347">Helicase</keyword>
<proteinExistence type="predicted"/>
<dbReference type="Gene3D" id="3.40.50.300">
    <property type="entry name" value="P-loop containing nucleotide triphosphate hydrolases"/>
    <property type="match status" value="1"/>
</dbReference>
<protein>
    <submittedName>
        <fullName evidence="4">DEAD/DEAH box helicase</fullName>
    </submittedName>
</protein>
<evidence type="ECO:0000259" key="3">
    <source>
        <dbReference type="PROSITE" id="PS51194"/>
    </source>
</evidence>
<dbReference type="PANTHER" id="PTHR10799">
    <property type="entry name" value="SNF2/RAD54 HELICASE FAMILY"/>
    <property type="match status" value="1"/>
</dbReference>
<dbReference type="InterPro" id="IPR000330">
    <property type="entry name" value="SNF2_N"/>
</dbReference>
<accession>A0ABT4G8N7</accession>
<gene>
    <name evidence="4" type="ORF">M5X19_06445</name>
</gene>
<keyword evidence="4" id="KW-0067">ATP-binding</keyword>
<dbReference type="Pfam" id="PF00176">
    <property type="entry name" value="SNF2-rel_dom"/>
    <property type="match status" value="1"/>
</dbReference>
<keyword evidence="1" id="KW-0378">Hydrolase</keyword>
<dbReference type="CDD" id="cd18012">
    <property type="entry name" value="DEXQc_arch_SWI2_SNF2"/>
    <property type="match status" value="1"/>
</dbReference>
<organism evidence="4 5">
    <name type="scientific">Paenibacillus alginolyticus</name>
    <dbReference type="NCBI Taxonomy" id="59839"/>
    <lineage>
        <taxon>Bacteria</taxon>
        <taxon>Bacillati</taxon>
        <taxon>Bacillota</taxon>
        <taxon>Bacilli</taxon>
        <taxon>Bacillales</taxon>
        <taxon>Paenibacillaceae</taxon>
        <taxon>Paenibacillus</taxon>
    </lineage>
</organism>
<dbReference type="InterPro" id="IPR001650">
    <property type="entry name" value="Helicase_C-like"/>
</dbReference>
<dbReference type="PROSITE" id="PS51194">
    <property type="entry name" value="HELICASE_CTER"/>
    <property type="match status" value="1"/>
</dbReference>
<dbReference type="Pfam" id="PF12419">
    <property type="entry name" value="DUF3670"/>
    <property type="match status" value="1"/>
</dbReference>